<gene>
    <name evidence="1" type="ORF">OUZ56_015362</name>
</gene>
<dbReference type="Proteomes" id="UP001234178">
    <property type="component" value="Unassembled WGS sequence"/>
</dbReference>
<evidence type="ECO:0000313" key="2">
    <source>
        <dbReference type="Proteomes" id="UP001234178"/>
    </source>
</evidence>
<evidence type="ECO:0000313" key="1">
    <source>
        <dbReference type="EMBL" id="KAK4026359.1"/>
    </source>
</evidence>
<organism evidence="1 2">
    <name type="scientific">Daphnia magna</name>
    <dbReference type="NCBI Taxonomy" id="35525"/>
    <lineage>
        <taxon>Eukaryota</taxon>
        <taxon>Metazoa</taxon>
        <taxon>Ecdysozoa</taxon>
        <taxon>Arthropoda</taxon>
        <taxon>Crustacea</taxon>
        <taxon>Branchiopoda</taxon>
        <taxon>Diplostraca</taxon>
        <taxon>Cladocera</taxon>
        <taxon>Anomopoda</taxon>
        <taxon>Daphniidae</taxon>
        <taxon>Daphnia</taxon>
    </lineage>
</organism>
<accession>A0ABR0AML8</accession>
<keyword evidence="2" id="KW-1185">Reference proteome</keyword>
<proteinExistence type="predicted"/>
<comment type="caution">
    <text evidence="1">The sequence shown here is derived from an EMBL/GenBank/DDBJ whole genome shotgun (WGS) entry which is preliminary data.</text>
</comment>
<reference evidence="1 2" key="1">
    <citation type="journal article" date="2023" name="Nucleic Acids Res.">
        <title>The hologenome of Daphnia magna reveals possible DNA methylation and microbiome-mediated evolution of the host genome.</title>
        <authorList>
            <person name="Chaturvedi A."/>
            <person name="Li X."/>
            <person name="Dhandapani V."/>
            <person name="Marshall H."/>
            <person name="Kissane S."/>
            <person name="Cuenca-Cambronero M."/>
            <person name="Asole G."/>
            <person name="Calvet F."/>
            <person name="Ruiz-Romero M."/>
            <person name="Marangio P."/>
            <person name="Guigo R."/>
            <person name="Rago D."/>
            <person name="Mirbahai L."/>
            <person name="Eastwood N."/>
            <person name="Colbourne J.K."/>
            <person name="Zhou J."/>
            <person name="Mallon E."/>
            <person name="Orsini L."/>
        </authorList>
    </citation>
    <scope>NUCLEOTIDE SEQUENCE [LARGE SCALE GENOMIC DNA]</scope>
    <source>
        <strain evidence="1">LRV0_1</strain>
    </source>
</reference>
<dbReference type="EMBL" id="JAOYFB010000038">
    <property type="protein sequence ID" value="KAK4026359.1"/>
    <property type="molecule type" value="Genomic_DNA"/>
</dbReference>
<sequence>MYASATVYYRSSSVYSTLEECSLVFCVCLFGELHGENGCRLANLSGNEQQLTATRSVGDKSVSSIRLVHLKKQENSRRDRVGFQCLVI</sequence>
<protein>
    <submittedName>
        <fullName evidence="1">Uncharacterized protein</fullName>
    </submittedName>
</protein>
<name>A0ABR0AML8_9CRUS</name>